<dbReference type="AlphaFoldDB" id="A0A8T1YE33"/>
<dbReference type="Pfam" id="PF03357">
    <property type="entry name" value="Snf7"/>
    <property type="match status" value="1"/>
</dbReference>
<protein>
    <submittedName>
        <fullName evidence="5">Clp N-terminal</fullName>
    </submittedName>
</protein>
<feature type="domain" description="Clp R" evidence="4">
    <location>
        <begin position="64"/>
        <end position="120"/>
    </location>
</feature>
<gene>
    <name evidence="5" type="ORF">ISN45_Aa07g040960</name>
</gene>
<dbReference type="InterPro" id="IPR005024">
    <property type="entry name" value="Snf7_fam"/>
</dbReference>
<name>A0A8T1YE33_9BRAS</name>
<dbReference type="GO" id="GO:0000815">
    <property type="term" value="C:ESCRT III complex"/>
    <property type="evidence" value="ECO:0007669"/>
    <property type="project" value="TreeGrafter"/>
</dbReference>
<dbReference type="InterPro" id="IPR004176">
    <property type="entry name" value="Clp_R_N"/>
</dbReference>
<dbReference type="GO" id="GO:0006900">
    <property type="term" value="P:vesicle budding from membrane"/>
    <property type="evidence" value="ECO:0007669"/>
    <property type="project" value="TreeGrafter"/>
</dbReference>
<dbReference type="EMBL" id="JAEFBK010000012">
    <property type="protein sequence ID" value="KAG7544231.1"/>
    <property type="molecule type" value="Genomic_DNA"/>
</dbReference>
<dbReference type="GO" id="GO:0009898">
    <property type="term" value="C:cytoplasmic side of plasma membrane"/>
    <property type="evidence" value="ECO:0007669"/>
    <property type="project" value="TreeGrafter"/>
</dbReference>
<evidence type="ECO:0000259" key="4">
    <source>
        <dbReference type="Pfam" id="PF02861"/>
    </source>
</evidence>
<dbReference type="GO" id="GO:0032511">
    <property type="term" value="P:late endosome to vacuole transport via multivesicular body sorting pathway"/>
    <property type="evidence" value="ECO:0007669"/>
    <property type="project" value="TreeGrafter"/>
</dbReference>
<dbReference type="GO" id="GO:0005771">
    <property type="term" value="C:multivesicular body"/>
    <property type="evidence" value="ECO:0007669"/>
    <property type="project" value="TreeGrafter"/>
</dbReference>
<comment type="similarity">
    <text evidence="2">Belongs to the SNF7 family.</text>
</comment>
<evidence type="ECO:0000256" key="3">
    <source>
        <dbReference type="ARBA" id="ARBA00022753"/>
    </source>
</evidence>
<accession>A0A8T1YE33</accession>
<keyword evidence="6" id="KW-1185">Reference proteome</keyword>
<proteinExistence type="inferred from homology"/>
<dbReference type="PANTHER" id="PTHR22761">
    <property type="entry name" value="CHARGED MULTIVESICULAR BODY PROTEIN"/>
    <property type="match status" value="1"/>
</dbReference>
<comment type="subcellular location">
    <subcellularLocation>
        <location evidence="1">Endosome</location>
    </subcellularLocation>
</comment>
<dbReference type="Pfam" id="PF02861">
    <property type="entry name" value="Clp_N"/>
    <property type="match status" value="1"/>
</dbReference>
<sequence>MAELRREIAEFDDFVLLDIEEEYSKLSYKTKVVEGFLLHLGQLNLAFSGVVGVGSETRRLTQQEFTEMALQSIVSSPVVAKENKQQIVETEDLVKALLEQKNGLAFRIFSKIGVGNTKVYGEAAGSVMGSDLEGNSCLRIFRFREKSLKSAIEFIRGKQSVIDQDPEGKYEALEKYVKDLTAMAREGKLDPVIGRDDRSKGMLEGAKAKTKTVDALKTGASAMKAMQKTTNIDDIDKTMDEINEQTENMKQLQKALSAPIGSAADFDEAYPDILLLQTYTVTTWLETIEERIVPSHGQDSVLFKRPPSSHCSSSHERLLERMSDSASRIAASSYGGIEGMADVDVLGIYHVQRTNHRVEIEFECRCGATIKVLVFWTGPTFTHTTLPESPHPVVTVFWDGDSVTVSVQHCHGSVWLRYDRPSNFARIDFFEDE</sequence>
<comment type="caution">
    <text evidence="5">The sequence shown here is derived from an EMBL/GenBank/DDBJ whole genome shotgun (WGS) entry which is preliminary data.</text>
</comment>
<evidence type="ECO:0000313" key="5">
    <source>
        <dbReference type="EMBL" id="KAG7544231.1"/>
    </source>
</evidence>
<reference evidence="5 6" key="1">
    <citation type="submission" date="2020-12" db="EMBL/GenBank/DDBJ databases">
        <title>Concerted genomic and epigenomic changes stabilize Arabidopsis allopolyploids.</title>
        <authorList>
            <person name="Chen Z."/>
        </authorList>
    </citation>
    <scope>NUCLEOTIDE SEQUENCE [LARGE SCALE GENOMIC DNA]</scope>
    <source>
        <strain evidence="5">Allo738</strain>
        <tissue evidence="5">Leaf</tissue>
    </source>
</reference>
<evidence type="ECO:0000313" key="6">
    <source>
        <dbReference type="Proteomes" id="UP000694240"/>
    </source>
</evidence>
<dbReference type="PANTHER" id="PTHR22761:SF10">
    <property type="entry name" value="GH13992P"/>
    <property type="match status" value="1"/>
</dbReference>
<organism evidence="5 6">
    <name type="scientific">Arabidopsis thaliana x Arabidopsis arenosa</name>
    <dbReference type="NCBI Taxonomy" id="1240361"/>
    <lineage>
        <taxon>Eukaryota</taxon>
        <taxon>Viridiplantae</taxon>
        <taxon>Streptophyta</taxon>
        <taxon>Embryophyta</taxon>
        <taxon>Tracheophyta</taxon>
        <taxon>Spermatophyta</taxon>
        <taxon>Magnoliopsida</taxon>
        <taxon>eudicotyledons</taxon>
        <taxon>Gunneridae</taxon>
        <taxon>Pentapetalae</taxon>
        <taxon>rosids</taxon>
        <taxon>malvids</taxon>
        <taxon>Brassicales</taxon>
        <taxon>Brassicaceae</taxon>
        <taxon>Camelineae</taxon>
        <taxon>Arabidopsis</taxon>
    </lineage>
</organism>
<evidence type="ECO:0000256" key="1">
    <source>
        <dbReference type="ARBA" id="ARBA00004177"/>
    </source>
</evidence>
<evidence type="ECO:0000256" key="2">
    <source>
        <dbReference type="ARBA" id="ARBA00006190"/>
    </source>
</evidence>
<dbReference type="Proteomes" id="UP000694240">
    <property type="component" value="Chromosome 12"/>
</dbReference>
<keyword evidence="3" id="KW-0967">Endosome</keyword>